<name>A0A518AUW7_9BACT</name>
<dbReference type="AlphaFoldDB" id="A0A518AUW7"/>
<dbReference type="EMBL" id="CP036278">
    <property type="protein sequence ID" value="QDU58508.1"/>
    <property type="molecule type" value="Genomic_DNA"/>
</dbReference>
<dbReference type="InterPro" id="IPR045584">
    <property type="entry name" value="Pilin-like"/>
</dbReference>
<proteinExistence type="predicted"/>
<accession>A0A518AUW7</accession>
<evidence type="ECO:0000313" key="2">
    <source>
        <dbReference type="EMBL" id="QDU58508.1"/>
    </source>
</evidence>
<dbReference type="Pfam" id="PF07963">
    <property type="entry name" value="N_methyl"/>
    <property type="match status" value="1"/>
</dbReference>
<protein>
    <submittedName>
        <fullName evidence="2">Fimbrial protein</fullName>
    </submittedName>
</protein>
<dbReference type="SUPFAM" id="SSF54523">
    <property type="entry name" value="Pili subunits"/>
    <property type="match status" value="1"/>
</dbReference>
<dbReference type="RefSeq" id="WP_145250587.1">
    <property type="nucleotide sequence ID" value="NZ_CP036278.1"/>
</dbReference>
<keyword evidence="1" id="KW-0472">Membrane</keyword>
<reference evidence="2 3" key="1">
    <citation type="submission" date="2019-02" db="EMBL/GenBank/DDBJ databases">
        <title>Deep-cultivation of Planctomycetes and their phenomic and genomic characterization uncovers novel biology.</title>
        <authorList>
            <person name="Wiegand S."/>
            <person name="Jogler M."/>
            <person name="Boedeker C."/>
            <person name="Pinto D."/>
            <person name="Vollmers J."/>
            <person name="Rivas-Marin E."/>
            <person name="Kohn T."/>
            <person name="Peeters S.H."/>
            <person name="Heuer A."/>
            <person name="Rast P."/>
            <person name="Oberbeckmann S."/>
            <person name="Bunk B."/>
            <person name="Jeske O."/>
            <person name="Meyerdierks A."/>
            <person name="Storesund J.E."/>
            <person name="Kallscheuer N."/>
            <person name="Luecker S."/>
            <person name="Lage O.M."/>
            <person name="Pohl T."/>
            <person name="Merkel B.J."/>
            <person name="Hornburger P."/>
            <person name="Mueller R.-W."/>
            <person name="Bruemmer F."/>
            <person name="Labrenz M."/>
            <person name="Spormann A.M."/>
            <person name="Op den Camp H."/>
            <person name="Overmann J."/>
            <person name="Amann R."/>
            <person name="Jetten M.S.M."/>
            <person name="Mascher T."/>
            <person name="Medema M.H."/>
            <person name="Devos D.P."/>
            <person name="Kaster A.-K."/>
            <person name="Ovreas L."/>
            <person name="Rohde M."/>
            <person name="Galperin M.Y."/>
            <person name="Jogler C."/>
        </authorList>
    </citation>
    <scope>NUCLEOTIDE SEQUENCE [LARGE SCALE GENOMIC DNA]</scope>
    <source>
        <strain evidence="2 3">Pan181</strain>
    </source>
</reference>
<gene>
    <name evidence="2" type="primary">pilE_4</name>
    <name evidence="2" type="ORF">Pan181_47450</name>
</gene>
<keyword evidence="1" id="KW-0812">Transmembrane</keyword>
<dbReference type="NCBIfam" id="TIGR02532">
    <property type="entry name" value="IV_pilin_GFxxxE"/>
    <property type="match status" value="1"/>
</dbReference>
<dbReference type="Gene3D" id="3.30.700.10">
    <property type="entry name" value="Glycoprotein, Type 4 Pilin"/>
    <property type="match status" value="1"/>
</dbReference>
<sequence length="104" mass="11261">MRRSSGKSGSSLIELLVVVTILGILAAIIVPRISVTASTAKEKVDAENRVLINSAVERYYVLEGDWPADLTVLDGDLEYFPDGIPVDPVTNSAYSLNSTTHRLD</sequence>
<keyword evidence="3" id="KW-1185">Reference proteome</keyword>
<evidence type="ECO:0000256" key="1">
    <source>
        <dbReference type="SAM" id="Phobius"/>
    </source>
</evidence>
<dbReference type="Proteomes" id="UP000315750">
    <property type="component" value="Chromosome"/>
</dbReference>
<dbReference type="KEGG" id="amuc:Pan181_47450"/>
<dbReference type="OrthoDB" id="286317at2"/>
<evidence type="ECO:0000313" key="3">
    <source>
        <dbReference type="Proteomes" id="UP000315750"/>
    </source>
</evidence>
<organism evidence="2 3">
    <name type="scientific">Aeoliella mucimassa</name>
    <dbReference type="NCBI Taxonomy" id="2527972"/>
    <lineage>
        <taxon>Bacteria</taxon>
        <taxon>Pseudomonadati</taxon>
        <taxon>Planctomycetota</taxon>
        <taxon>Planctomycetia</taxon>
        <taxon>Pirellulales</taxon>
        <taxon>Lacipirellulaceae</taxon>
        <taxon>Aeoliella</taxon>
    </lineage>
</organism>
<keyword evidence="1" id="KW-1133">Transmembrane helix</keyword>
<feature type="transmembrane region" description="Helical" evidence="1">
    <location>
        <begin position="12"/>
        <end position="30"/>
    </location>
</feature>
<dbReference type="InterPro" id="IPR012902">
    <property type="entry name" value="N_methyl_site"/>
</dbReference>